<name>A0A0D0BQ43_9AGAR</name>
<dbReference type="AlphaFoldDB" id="A0A0D0BQ43"/>
<feature type="transmembrane region" description="Helical" evidence="1">
    <location>
        <begin position="68"/>
        <end position="89"/>
    </location>
</feature>
<dbReference type="HOGENOM" id="CLU_046025_16_2_1"/>
<dbReference type="OrthoDB" id="2681808at2759"/>
<evidence type="ECO:0000313" key="2">
    <source>
        <dbReference type="EMBL" id="KIK51734.1"/>
    </source>
</evidence>
<keyword evidence="1" id="KW-0812">Transmembrane</keyword>
<organism evidence="2 3">
    <name type="scientific">Collybiopsis luxurians FD-317 M1</name>
    <dbReference type="NCBI Taxonomy" id="944289"/>
    <lineage>
        <taxon>Eukaryota</taxon>
        <taxon>Fungi</taxon>
        <taxon>Dikarya</taxon>
        <taxon>Basidiomycota</taxon>
        <taxon>Agaricomycotina</taxon>
        <taxon>Agaricomycetes</taxon>
        <taxon>Agaricomycetidae</taxon>
        <taxon>Agaricales</taxon>
        <taxon>Marasmiineae</taxon>
        <taxon>Omphalotaceae</taxon>
        <taxon>Collybiopsis</taxon>
        <taxon>Collybiopsis luxurians</taxon>
    </lineage>
</organism>
<dbReference type="EMBL" id="KN834856">
    <property type="protein sequence ID" value="KIK51734.1"/>
    <property type="molecule type" value="Genomic_DNA"/>
</dbReference>
<accession>A0A0D0BQ43</accession>
<gene>
    <name evidence="2" type="ORF">GYMLUDRAFT_233871</name>
</gene>
<dbReference type="PANTHER" id="PTHR40465">
    <property type="entry name" value="CHROMOSOME 1, WHOLE GENOME SHOTGUN SEQUENCE"/>
    <property type="match status" value="1"/>
</dbReference>
<sequence>MYTWVLYGFLCSQTWVYYQSFPKDPVRTKVLVCYLLIIGTAQTVMHIHDAVLTFGLHFGNTSMVENVNLGWFSGPVTTGMASLAVQLFYAHRMTIFSRTNHTKVIGITVVIVRVTKYSLNDNFRLKLFM</sequence>
<reference evidence="2 3" key="1">
    <citation type="submission" date="2014-04" db="EMBL/GenBank/DDBJ databases">
        <title>Evolutionary Origins and Diversification of the Mycorrhizal Mutualists.</title>
        <authorList>
            <consortium name="DOE Joint Genome Institute"/>
            <consortium name="Mycorrhizal Genomics Consortium"/>
            <person name="Kohler A."/>
            <person name="Kuo A."/>
            <person name="Nagy L.G."/>
            <person name="Floudas D."/>
            <person name="Copeland A."/>
            <person name="Barry K.W."/>
            <person name="Cichocki N."/>
            <person name="Veneault-Fourrey C."/>
            <person name="LaButti K."/>
            <person name="Lindquist E.A."/>
            <person name="Lipzen A."/>
            <person name="Lundell T."/>
            <person name="Morin E."/>
            <person name="Murat C."/>
            <person name="Riley R."/>
            <person name="Ohm R."/>
            <person name="Sun H."/>
            <person name="Tunlid A."/>
            <person name="Henrissat B."/>
            <person name="Grigoriev I.V."/>
            <person name="Hibbett D.S."/>
            <person name="Martin F."/>
        </authorList>
    </citation>
    <scope>NUCLEOTIDE SEQUENCE [LARGE SCALE GENOMIC DNA]</scope>
    <source>
        <strain evidence="2 3">FD-317 M1</strain>
    </source>
</reference>
<evidence type="ECO:0000313" key="3">
    <source>
        <dbReference type="Proteomes" id="UP000053593"/>
    </source>
</evidence>
<keyword evidence="1" id="KW-0472">Membrane</keyword>
<dbReference type="PANTHER" id="PTHR40465:SF1">
    <property type="entry name" value="DUF6534 DOMAIN-CONTAINING PROTEIN"/>
    <property type="match status" value="1"/>
</dbReference>
<proteinExistence type="predicted"/>
<keyword evidence="1" id="KW-1133">Transmembrane helix</keyword>
<keyword evidence="3" id="KW-1185">Reference proteome</keyword>
<dbReference type="Proteomes" id="UP000053593">
    <property type="component" value="Unassembled WGS sequence"/>
</dbReference>
<feature type="transmembrane region" description="Helical" evidence="1">
    <location>
        <begin position="30"/>
        <end position="48"/>
    </location>
</feature>
<evidence type="ECO:0000256" key="1">
    <source>
        <dbReference type="SAM" id="Phobius"/>
    </source>
</evidence>
<protein>
    <submittedName>
        <fullName evidence="2">Uncharacterized protein</fullName>
    </submittedName>
</protein>